<reference evidence="3" key="2">
    <citation type="submission" date="2019-10" db="EMBL/GenBank/DDBJ databases">
        <title>A de novo genome assembly of a pear dwarfing rootstock.</title>
        <authorList>
            <person name="Wang F."/>
            <person name="Wang J."/>
            <person name="Li S."/>
            <person name="Zhang Y."/>
            <person name="Fang M."/>
            <person name="Ma L."/>
            <person name="Zhao Y."/>
            <person name="Jiang S."/>
        </authorList>
    </citation>
    <scope>NUCLEOTIDE SEQUENCE [LARGE SCALE GENOMIC DNA]</scope>
</reference>
<sequence length="342" mass="38619">MTGVSSSRTKIDEYKVWKMHDRALMHLITTTLSPSTISCAIGNTSARDLWVRLQEQFSIVSRATIFQMKSNLYTIKKGTDSMTQYLQRIKEARDFHAAAGVTFADEDIIILALNGLPSEYNTFRLDTINPFTQNQRNRTYSSAPPMTIIHTSFTRQNQSYTMPSSMPSHLSNVERIESMFVKKLEIVATKKATLSIELYDLQNHTYHTPLTPSFQCSNHEINVSPSLCHSTSYLPSLESNLNIKSLDEKSTRFPLGNSETGGVLLETKDYDNIGKLGEMYTLSRLCDGASIVDLKLITDKGGCPKFLFRSIYLGCTLRMIFSFLIAGLLSWLSNLSWNFLLL</sequence>
<dbReference type="PANTHER" id="PTHR47481:SF31">
    <property type="entry name" value="OS01G0873500 PROTEIN"/>
    <property type="match status" value="1"/>
</dbReference>
<accession>A0A5N5FY20</accession>
<dbReference type="EMBL" id="SMOL01000559">
    <property type="protein sequence ID" value="KAB2606042.1"/>
    <property type="molecule type" value="Genomic_DNA"/>
</dbReference>
<proteinExistence type="predicted"/>
<reference evidence="2 3" key="3">
    <citation type="submission" date="2019-11" db="EMBL/GenBank/DDBJ databases">
        <title>A de novo genome assembly of a pear dwarfing rootstock.</title>
        <authorList>
            <person name="Wang F."/>
            <person name="Wang J."/>
            <person name="Li S."/>
            <person name="Zhang Y."/>
            <person name="Fang M."/>
            <person name="Ma L."/>
            <person name="Zhao Y."/>
            <person name="Jiang S."/>
        </authorList>
    </citation>
    <scope>NUCLEOTIDE SEQUENCE [LARGE SCALE GENOMIC DNA]</scope>
    <source>
        <strain evidence="2">S2</strain>
        <tissue evidence="2">Leaf</tissue>
    </source>
</reference>
<keyword evidence="1" id="KW-1133">Transmembrane helix</keyword>
<reference evidence="2 3" key="1">
    <citation type="submission" date="2019-09" db="EMBL/GenBank/DDBJ databases">
        <authorList>
            <person name="Ou C."/>
        </authorList>
    </citation>
    <scope>NUCLEOTIDE SEQUENCE [LARGE SCALE GENOMIC DNA]</scope>
    <source>
        <strain evidence="2">S2</strain>
        <tissue evidence="2">Leaf</tissue>
    </source>
</reference>
<keyword evidence="3" id="KW-1185">Reference proteome</keyword>
<comment type="caution">
    <text evidence="2">The sequence shown here is derived from an EMBL/GenBank/DDBJ whole genome shotgun (WGS) entry which is preliminary data.</text>
</comment>
<keyword evidence="1" id="KW-0812">Transmembrane</keyword>
<dbReference type="OrthoDB" id="913984at2759"/>
<evidence type="ECO:0000313" key="3">
    <source>
        <dbReference type="Proteomes" id="UP000327157"/>
    </source>
</evidence>
<dbReference type="Proteomes" id="UP000327157">
    <property type="component" value="Chromosome 11"/>
</dbReference>
<evidence type="ECO:0000313" key="2">
    <source>
        <dbReference type="EMBL" id="KAB2606042.1"/>
    </source>
</evidence>
<gene>
    <name evidence="2" type="ORF">D8674_005759</name>
</gene>
<evidence type="ECO:0000256" key="1">
    <source>
        <dbReference type="SAM" id="Phobius"/>
    </source>
</evidence>
<feature type="transmembrane region" description="Helical" evidence="1">
    <location>
        <begin position="310"/>
        <end position="332"/>
    </location>
</feature>
<dbReference type="Pfam" id="PF14223">
    <property type="entry name" value="Retrotran_gag_2"/>
    <property type="match status" value="1"/>
</dbReference>
<keyword evidence="1" id="KW-0472">Membrane</keyword>
<dbReference type="PANTHER" id="PTHR47481">
    <property type="match status" value="1"/>
</dbReference>
<organism evidence="2 3">
    <name type="scientific">Pyrus ussuriensis x Pyrus communis</name>
    <dbReference type="NCBI Taxonomy" id="2448454"/>
    <lineage>
        <taxon>Eukaryota</taxon>
        <taxon>Viridiplantae</taxon>
        <taxon>Streptophyta</taxon>
        <taxon>Embryophyta</taxon>
        <taxon>Tracheophyta</taxon>
        <taxon>Spermatophyta</taxon>
        <taxon>Magnoliopsida</taxon>
        <taxon>eudicotyledons</taxon>
        <taxon>Gunneridae</taxon>
        <taxon>Pentapetalae</taxon>
        <taxon>rosids</taxon>
        <taxon>fabids</taxon>
        <taxon>Rosales</taxon>
        <taxon>Rosaceae</taxon>
        <taxon>Amygdaloideae</taxon>
        <taxon>Maleae</taxon>
        <taxon>Pyrus</taxon>
    </lineage>
</organism>
<protein>
    <submittedName>
        <fullName evidence="2">Protein tesmin/TSO1-like CXC 2</fullName>
    </submittedName>
</protein>
<dbReference type="AlphaFoldDB" id="A0A5N5FY20"/>
<name>A0A5N5FY20_9ROSA</name>